<organism evidence="7 8">
    <name type="scientific">Brassicogethes aeneus</name>
    <name type="common">Rape pollen beetle</name>
    <name type="synonym">Meligethes aeneus</name>
    <dbReference type="NCBI Taxonomy" id="1431903"/>
    <lineage>
        <taxon>Eukaryota</taxon>
        <taxon>Metazoa</taxon>
        <taxon>Ecdysozoa</taxon>
        <taxon>Arthropoda</taxon>
        <taxon>Hexapoda</taxon>
        <taxon>Insecta</taxon>
        <taxon>Pterygota</taxon>
        <taxon>Neoptera</taxon>
        <taxon>Endopterygota</taxon>
        <taxon>Coleoptera</taxon>
        <taxon>Polyphaga</taxon>
        <taxon>Cucujiformia</taxon>
        <taxon>Nitidulidae</taxon>
        <taxon>Meligethinae</taxon>
        <taxon>Brassicogethes</taxon>
    </lineage>
</organism>
<feature type="active site" description="Proton acceptor" evidence="2">
    <location>
        <position position="588"/>
    </location>
</feature>
<keyword evidence="3" id="KW-0274">FAD</keyword>
<feature type="domain" description="Glucose-methanol-choline oxidoreductase N-terminal" evidence="6">
    <location>
        <begin position="317"/>
        <end position="331"/>
    </location>
</feature>
<dbReference type="Gene3D" id="3.30.560.10">
    <property type="entry name" value="Glucose Oxidase, domain 3"/>
    <property type="match status" value="1"/>
</dbReference>
<dbReference type="SUPFAM" id="SSF51905">
    <property type="entry name" value="FAD/NAD(P)-binding domain"/>
    <property type="match status" value="1"/>
</dbReference>
<dbReference type="InterPro" id="IPR036188">
    <property type="entry name" value="FAD/NAD-bd_sf"/>
</dbReference>
<evidence type="ECO:0000256" key="3">
    <source>
        <dbReference type="RuleBase" id="RU003968"/>
    </source>
</evidence>
<dbReference type="Gene3D" id="3.50.50.60">
    <property type="entry name" value="FAD/NAD(P)-binding domain"/>
    <property type="match status" value="1"/>
</dbReference>
<dbReference type="InterPro" id="IPR000172">
    <property type="entry name" value="GMC_OxRdtase_N"/>
</dbReference>
<evidence type="ECO:0000256" key="1">
    <source>
        <dbReference type="ARBA" id="ARBA00010790"/>
    </source>
</evidence>
<name>A0A9P0AQA3_BRAAE</name>
<evidence type="ECO:0000313" key="8">
    <source>
        <dbReference type="Proteomes" id="UP001154078"/>
    </source>
</evidence>
<dbReference type="SUPFAM" id="SSF54373">
    <property type="entry name" value="FAD-linked reductases, C-terminal domain"/>
    <property type="match status" value="1"/>
</dbReference>
<dbReference type="GO" id="GO:0016614">
    <property type="term" value="F:oxidoreductase activity, acting on CH-OH group of donors"/>
    <property type="evidence" value="ECO:0007669"/>
    <property type="project" value="InterPro"/>
</dbReference>
<dbReference type="PROSITE" id="PS00624">
    <property type="entry name" value="GMC_OXRED_2"/>
    <property type="match status" value="1"/>
</dbReference>
<comment type="similarity">
    <text evidence="1 3">Belongs to the GMC oxidoreductase family.</text>
</comment>
<feature type="domain" description="Glucose-methanol-choline oxidoreductase N-terminal" evidence="5">
    <location>
        <begin position="141"/>
        <end position="164"/>
    </location>
</feature>
<dbReference type="PANTHER" id="PTHR11552">
    <property type="entry name" value="GLUCOSE-METHANOL-CHOLINE GMC OXIDOREDUCTASE"/>
    <property type="match status" value="1"/>
</dbReference>
<protein>
    <recommendedName>
        <fullName evidence="5 6">Glucose-methanol-choline oxidoreductase N-terminal domain-containing protein</fullName>
    </recommendedName>
</protein>
<dbReference type="PANTHER" id="PTHR11552:SF158">
    <property type="entry name" value="GH23626P-RELATED"/>
    <property type="match status" value="1"/>
</dbReference>
<feature type="active site" description="Proton donor" evidence="2">
    <location>
        <position position="544"/>
    </location>
</feature>
<keyword evidence="3" id="KW-0285">Flavoprotein</keyword>
<dbReference type="GO" id="GO:0050660">
    <property type="term" value="F:flavin adenine dinucleotide binding"/>
    <property type="evidence" value="ECO:0007669"/>
    <property type="project" value="InterPro"/>
</dbReference>
<dbReference type="InterPro" id="IPR012132">
    <property type="entry name" value="GMC_OxRdtase"/>
</dbReference>
<evidence type="ECO:0000259" key="5">
    <source>
        <dbReference type="PROSITE" id="PS00623"/>
    </source>
</evidence>
<dbReference type="PROSITE" id="PS00623">
    <property type="entry name" value="GMC_OXRED_1"/>
    <property type="match status" value="1"/>
</dbReference>
<dbReference type="Pfam" id="PF00732">
    <property type="entry name" value="GMC_oxred_N"/>
    <property type="match status" value="1"/>
</dbReference>
<evidence type="ECO:0000313" key="7">
    <source>
        <dbReference type="EMBL" id="CAH0545869.1"/>
    </source>
</evidence>
<dbReference type="Pfam" id="PF05199">
    <property type="entry name" value="GMC_oxred_C"/>
    <property type="match status" value="1"/>
</dbReference>
<feature type="signal peptide" evidence="4">
    <location>
        <begin position="1"/>
        <end position="20"/>
    </location>
</feature>
<evidence type="ECO:0000256" key="2">
    <source>
        <dbReference type="PIRSR" id="PIRSR000137-1"/>
    </source>
</evidence>
<evidence type="ECO:0000256" key="4">
    <source>
        <dbReference type="SAM" id="SignalP"/>
    </source>
</evidence>
<sequence>MKAFLSFVIIFGGICSKGKSDEVENLTNVVQQTVLESFKYQFPKDASQYKTKNIITKDYGAYDFIIVGGGSTGTVVANRLSENSKWKILLLEAGGYPNKVTDIPAMMSYDQLSDFNWGFNSTTQNYACLGMIDERCRIPRGKGIGGSSLINALMYLRGNPLDFDRWAKMGNPGWSYKELLPYFKKSESMHQNYDKTVVDWRYHGTSGELDVEFMIPDNLTNTFLKGFSESGFNLTDVNSRKQIGYSPLPVNQKNGRRMDDGTAFILPILNRTNLRILTGAYATKLNIINKVAEGVTFSYKNILYTAKSTKEVIVSAGTINTPQLLMLSGVGPKQHLKEKGIQLVENLQVGSVLKEHPMYHGMALTSNLTIPRESIKEQVRQYLNGTGPLTVSMGATAVAFLKTKMEKIKNYPDLEILLSTACPSTSPNVIGWKPETIESLYGAKNCFLLLPIVLHERSSGSIRLNSKSPYEYPLIDLNLLSNSKDADTIYESIKFTLKLLKTDSFKKINATYAGKPLKACSHLKFLSKKYWYCTIAQATFHVYHPVGSCPMGPDRAKGAVVDHNLKVYGLTNLRLADASVFPFTISGHPHATCTVIGEKLSDILKKRYK</sequence>
<dbReference type="Proteomes" id="UP001154078">
    <property type="component" value="Chromosome 1"/>
</dbReference>
<dbReference type="EMBL" id="OV121132">
    <property type="protein sequence ID" value="CAH0545869.1"/>
    <property type="molecule type" value="Genomic_DNA"/>
</dbReference>
<keyword evidence="8" id="KW-1185">Reference proteome</keyword>
<dbReference type="AlphaFoldDB" id="A0A9P0AQA3"/>
<dbReference type="PIRSF" id="PIRSF000137">
    <property type="entry name" value="Alcohol_oxidase"/>
    <property type="match status" value="1"/>
</dbReference>
<keyword evidence="4" id="KW-0732">Signal</keyword>
<accession>A0A9P0AQA3</accession>
<feature type="chain" id="PRO_5040221317" description="Glucose-methanol-choline oxidoreductase N-terminal domain-containing protein" evidence="4">
    <location>
        <begin position="21"/>
        <end position="609"/>
    </location>
</feature>
<dbReference type="OrthoDB" id="269227at2759"/>
<reference evidence="7" key="1">
    <citation type="submission" date="2021-12" db="EMBL/GenBank/DDBJ databases">
        <authorList>
            <person name="King R."/>
        </authorList>
    </citation>
    <scope>NUCLEOTIDE SEQUENCE</scope>
</reference>
<dbReference type="InterPro" id="IPR007867">
    <property type="entry name" value="GMC_OxRtase_C"/>
</dbReference>
<proteinExistence type="inferred from homology"/>
<evidence type="ECO:0000259" key="6">
    <source>
        <dbReference type="PROSITE" id="PS00624"/>
    </source>
</evidence>
<gene>
    <name evidence="7" type="ORF">MELIAE_LOCUS154</name>
</gene>